<dbReference type="InterPro" id="IPR008752">
    <property type="entry name" value="Peptidase_M11"/>
</dbReference>
<keyword evidence="3" id="KW-1185">Reference proteome</keyword>
<feature type="domain" description="Peptidase M11 gametolysin" evidence="1">
    <location>
        <begin position="90"/>
        <end position="354"/>
    </location>
</feature>
<protein>
    <recommendedName>
        <fullName evidence="1">Peptidase M11 gametolysin domain-containing protein</fullName>
    </recommendedName>
</protein>
<name>A0AAD5H0E5_9CHLO</name>
<dbReference type="Pfam" id="PF05548">
    <property type="entry name" value="Peptidase_M11"/>
    <property type="match status" value="1"/>
</dbReference>
<reference evidence="2" key="1">
    <citation type="submission" date="2020-11" db="EMBL/GenBank/DDBJ databases">
        <title>Chlorella ohadii genome sequencing and assembly.</title>
        <authorList>
            <person name="Murik O."/>
            <person name="Treves H."/>
            <person name="Kedem I."/>
            <person name="Shotland Y."/>
            <person name="Kaplan A."/>
        </authorList>
    </citation>
    <scope>NUCLEOTIDE SEQUENCE</scope>
    <source>
        <strain evidence="2">1</strain>
    </source>
</reference>
<accession>A0AAD5H0E5</accession>
<dbReference type="AlphaFoldDB" id="A0AAD5H0E5"/>
<sequence length="456" mass="48831">MATLIQAEELAADASPGKWRIVGGYWLASPHRGSAGGAAVAAAATAGVATPASSGPRLSSNAPITGSLAALFVPLVAKDASGTYCPGTGAPPITVAELEAAVFEELSPGEVTVGSTYNSCTQGRLRLTQDNSRVVEPVVLPCNGTTRTNAYWNVSSCPFNHFMAWADEADRILAQERKINLAAHPFRVYLTPAGSCDFIGLAFLGCDFNLGCRAWIGGGAWHEKQAMVHEDSGYYDEYADDSCAMGYCCDNRCFNTPHMWQQGWLSAAEYDHSSLGVGQTVTLTMAAQATPGDSQHRAVRIVPSWVPAHANGSAAVDPIFVGYRTGLGVDRELFDSIKNHVLVYTSPVNTARDPRYTTLRASLAANAAWSYPDADLVIRTQALSADEAQISFCRQAPGRRETAASCANRLDYNCDGRVGQADPQCLTFLKPLVLTTPRRKVRRPSRSLRRVAKPGP</sequence>
<dbReference type="Proteomes" id="UP001205105">
    <property type="component" value="Unassembled WGS sequence"/>
</dbReference>
<evidence type="ECO:0000313" key="3">
    <source>
        <dbReference type="Proteomes" id="UP001205105"/>
    </source>
</evidence>
<dbReference type="EMBL" id="JADXDR010000102">
    <property type="protein sequence ID" value="KAI7839344.1"/>
    <property type="molecule type" value="Genomic_DNA"/>
</dbReference>
<evidence type="ECO:0000313" key="2">
    <source>
        <dbReference type="EMBL" id="KAI7839344.1"/>
    </source>
</evidence>
<proteinExistence type="predicted"/>
<gene>
    <name evidence="2" type="ORF">COHA_006870</name>
</gene>
<organism evidence="2 3">
    <name type="scientific">Chlorella ohadii</name>
    <dbReference type="NCBI Taxonomy" id="2649997"/>
    <lineage>
        <taxon>Eukaryota</taxon>
        <taxon>Viridiplantae</taxon>
        <taxon>Chlorophyta</taxon>
        <taxon>core chlorophytes</taxon>
        <taxon>Trebouxiophyceae</taxon>
        <taxon>Chlorellales</taxon>
        <taxon>Chlorellaceae</taxon>
        <taxon>Chlorella clade</taxon>
        <taxon>Chlorella</taxon>
    </lineage>
</organism>
<comment type="caution">
    <text evidence="2">The sequence shown here is derived from an EMBL/GenBank/DDBJ whole genome shotgun (WGS) entry which is preliminary data.</text>
</comment>
<evidence type="ECO:0000259" key="1">
    <source>
        <dbReference type="Pfam" id="PF05548"/>
    </source>
</evidence>